<accession>A0ABQ9FU74</accession>
<comment type="similarity">
    <text evidence="3">Belongs to the p53 family.</text>
</comment>
<dbReference type="Pfam" id="PF00870">
    <property type="entry name" value="P53"/>
    <property type="match status" value="1"/>
</dbReference>
<feature type="domain" description="p53 DNA-binding" evidence="13">
    <location>
        <begin position="92"/>
        <end position="188"/>
    </location>
</feature>
<dbReference type="InterPro" id="IPR011615">
    <property type="entry name" value="p53_DNA-bd"/>
</dbReference>
<organism evidence="15 16">
    <name type="scientific">Tegillarca granosa</name>
    <name type="common">Malaysian cockle</name>
    <name type="synonym">Anadara granosa</name>
    <dbReference type="NCBI Taxonomy" id="220873"/>
    <lineage>
        <taxon>Eukaryota</taxon>
        <taxon>Metazoa</taxon>
        <taxon>Spiralia</taxon>
        <taxon>Lophotrochozoa</taxon>
        <taxon>Mollusca</taxon>
        <taxon>Bivalvia</taxon>
        <taxon>Autobranchia</taxon>
        <taxon>Pteriomorphia</taxon>
        <taxon>Arcoida</taxon>
        <taxon>Arcoidea</taxon>
        <taxon>Arcidae</taxon>
        <taxon>Tegillarca</taxon>
    </lineage>
</organism>
<dbReference type="InterPro" id="IPR002117">
    <property type="entry name" value="p53_tumour_suppressor"/>
</dbReference>
<protein>
    <recommendedName>
        <fullName evidence="17">Tumor suppressor p53</fullName>
    </recommendedName>
</protein>
<comment type="caution">
    <text evidence="15">The sequence shown here is derived from an EMBL/GenBank/DDBJ whole genome shotgun (WGS) entry which is preliminary data.</text>
</comment>
<feature type="compositionally biased region" description="Polar residues" evidence="12">
    <location>
        <begin position="57"/>
        <end position="67"/>
    </location>
</feature>
<dbReference type="Pfam" id="PF07710">
    <property type="entry name" value="P53_tetramer"/>
    <property type="match status" value="1"/>
</dbReference>
<evidence type="ECO:0000256" key="11">
    <source>
        <dbReference type="ARBA" id="ARBA00023242"/>
    </source>
</evidence>
<evidence type="ECO:0000256" key="10">
    <source>
        <dbReference type="ARBA" id="ARBA00023163"/>
    </source>
</evidence>
<keyword evidence="16" id="KW-1185">Reference proteome</keyword>
<dbReference type="Gene3D" id="2.60.40.720">
    <property type="match status" value="2"/>
</dbReference>
<evidence type="ECO:0000256" key="6">
    <source>
        <dbReference type="ARBA" id="ARBA00022833"/>
    </source>
</evidence>
<reference evidence="15 16" key="1">
    <citation type="submission" date="2022-12" db="EMBL/GenBank/DDBJ databases">
        <title>Chromosome-level genome of Tegillarca granosa.</title>
        <authorList>
            <person name="Kim J."/>
        </authorList>
    </citation>
    <scope>NUCLEOTIDE SEQUENCE [LARGE SCALE GENOMIC DNA]</scope>
    <source>
        <strain evidence="15">Teg-2019</strain>
        <tissue evidence="15">Adductor muscle</tissue>
    </source>
</reference>
<evidence type="ECO:0008006" key="17">
    <source>
        <dbReference type="Google" id="ProtNLM"/>
    </source>
</evidence>
<keyword evidence="4" id="KW-0053">Apoptosis</keyword>
<sequence length="321" mass="35685">MIQASKLRDFLSGTKMTLFLISISFLFDLNPIIGQTTSTSSNSMSPDSQTNIIGSTASSPYNEGTITSPPPYSPHTSMQSPIPSVPSKCISTDYAGDYGFQISFAQPSKETKSTTWTYSESLKKLYVRMATTCPVRFKTARQPPPGCIIRAMPIFMKPEHVQETVKRCPNHATSKEHNENHPAPTHLVLGRRAVEVRICACPGRDRKADEKTALPPTKQSSPKKNLPKMSFGTEITTVMPAGKKRKLDNGEEAFTLTVRGRDNYEVLCRIRDSLELASMVPQQQVELYKQKQIEINRQSSTTRIPTMDSIENAPSQVQPTK</sequence>
<dbReference type="EMBL" id="JARBDR010000141">
    <property type="protein sequence ID" value="KAJ8320297.1"/>
    <property type="molecule type" value="Genomic_DNA"/>
</dbReference>
<evidence type="ECO:0000256" key="9">
    <source>
        <dbReference type="ARBA" id="ARBA00023159"/>
    </source>
</evidence>
<evidence type="ECO:0000256" key="8">
    <source>
        <dbReference type="ARBA" id="ARBA00023125"/>
    </source>
</evidence>
<feature type="compositionally biased region" description="Polar residues" evidence="12">
    <location>
        <begin position="312"/>
        <end position="321"/>
    </location>
</feature>
<evidence type="ECO:0000256" key="7">
    <source>
        <dbReference type="ARBA" id="ARBA00023015"/>
    </source>
</evidence>
<comment type="subcellular location">
    <subcellularLocation>
        <location evidence="2">Nucleus</location>
    </subcellularLocation>
</comment>
<proteinExistence type="inferred from homology"/>
<keyword evidence="8" id="KW-0238">DNA-binding</keyword>
<dbReference type="PANTHER" id="PTHR11447">
    <property type="entry name" value="CELLULAR TUMOR ANTIGEN P53"/>
    <property type="match status" value="1"/>
</dbReference>
<evidence type="ECO:0000256" key="1">
    <source>
        <dbReference type="ARBA" id="ARBA00001947"/>
    </source>
</evidence>
<feature type="region of interest" description="Disordered" evidence="12">
    <location>
        <begin position="298"/>
        <end position="321"/>
    </location>
</feature>
<dbReference type="PRINTS" id="PR00386">
    <property type="entry name" value="P53SUPPRESSR"/>
</dbReference>
<feature type="region of interest" description="Disordered" evidence="12">
    <location>
        <begin position="205"/>
        <end position="228"/>
    </location>
</feature>
<evidence type="ECO:0000256" key="2">
    <source>
        <dbReference type="ARBA" id="ARBA00004123"/>
    </source>
</evidence>
<evidence type="ECO:0000256" key="5">
    <source>
        <dbReference type="ARBA" id="ARBA00022723"/>
    </source>
</evidence>
<keyword evidence="5" id="KW-0479">Metal-binding</keyword>
<feature type="region of interest" description="Disordered" evidence="12">
    <location>
        <begin position="57"/>
        <end position="80"/>
    </location>
</feature>
<dbReference type="Gene3D" id="4.10.170.10">
    <property type="entry name" value="p53-like tetramerisation domain"/>
    <property type="match status" value="1"/>
</dbReference>
<keyword evidence="9" id="KW-0010">Activator</keyword>
<keyword evidence="6" id="KW-0862">Zinc</keyword>
<dbReference type="SUPFAM" id="SSF47719">
    <property type="entry name" value="p53 tetramerization domain"/>
    <property type="match status" value="1"/>
</dbReference>
<dbReference type="InterPro" id="IPR036674">
    <property type="entry name" value="p53_tetramer_sf"/>
</dbReference>
<feature type="domain" description="p53 tetramerisation" evidence="14">
    <location>
        <begin position="243"/>
        <end position="284"/>
    </location>
</feature>
<evidence type="ECO:0000256" key="3">
    <source>
        <dbReference type="ARBA" id="ARBA00006167"/>
    </source>
</evidence>
<keyword evidence="10" id="KW-0804">Transcription</keyword>
<evidence type="ECO:0000259" key="13">
    <source>
        <dbReference type="Pfam" id="PF00870"/>
    </source>
</evidence>
<keyword evidence="11" id="KW-0539">Nucleus</keyword>
<dbReference type="SUPFAM" id="SSF49417">
    <property type="entry name" value="p53-like transcription factors"/>
    <property type="match status" value="1"/>
</dbReference>
<dbReference type="PANTHER" id="PTHR11447:SF16">
    <property type="entry name" value="P53 PROTEIN LONG FORM VARIANT 1"/>
    <property type="match status" value="1"/>
</dbReference>
<name>A0ABQ9FU74_TEGGR</name>
<gene>
    <name evidence="15" type="ORF">KUTeg_001884</name>
</gene>
<evidence type="ECO:0000313" key="15">
    <source>
        <dbReference type="EMBL" id="KAJ8320297.1"/>
    </source>
</evidence>
<dbReference type="Proteomes" id="UP001217089">
    <property type="component" value="Unassembled WGS sequence"/>
</dbReference>
<dbReference type="InterPro" id="IPR010991">
    <property type="entry name" value="p53_tetrameristn"/>
</dbReference>
<evidence type="ECO:0000313" key="16">
    <source>
        <dbReference type="Proteomes" id="UP001217089"/>
    </source>
</evidence>
<dbReference type="InterPro" id="IPR012346">
    <property type="entry name" value="p53/RUNT-type_TF_DNA-bd_sf"/>
</dbReference>
<evidence type="ECO:0000259" key="14">
    <source>
        <dbReference type="Pfam" id="PF07710"/>
    </source>
</evidence>
<evidence type="ECO:0000256" key="4">
    <source>
        <dbReference type="ARBA" id="ARBA00022703"/>
    </source>
</evidence>
<keyword evidence="7" id="KW-0805">Transcription regulation</keyword>
<dbReference type="InterPro" id="IPR008967">
    <property type="entry name" value="p53-like_TF_DNA-bd_sf"/>
</dbReference>
<comment type="cofactor">
    <cofactor evidence="1">
        <name>Zn(2+)</name>
        <dbReference type="ChEBI" id="CHEBI:29105"/>
    </cofactor>
</comment>
<evidence type="ECO:0000256" key="12">
    <source>
        <dbReference type="SAM" id="MobiDB-lite"/>
    </source>
</evidence>